<evidence type="ECO:0000313" key="3">
    <source>
        <dbReference type="EMBL" id="PIA40961.1"/>
    </source>
</evidence>
<reference evidence="3 4" key="1">
    <citation type="submission" date="2017-09" db="EMBL/GenBank/DDBJ databases">
        <title>WGS assembly of Aquilegia coerulea Goldsmith.</title>
        <authorList>
            <person name="Hodges S."/>
            <person name="Kramer E."/>
            <person name="Nordborg M."/>
            <person name="Tomkins J."/>
            <person name="Borevitz J."/>
            <person name="Derieg N."/>
            <person name="Yan J."/>
            <person name="Mihaltcheva S."/>
            <person name="Hayes R.D."/>
            <person name="Rokhsar D."/>
        </authorList>
    </citation>
    <scope>NUCLEOTIDE SEQUENCE [LARGE SCALE GENOMIC DNA]</scope>
    <source>
        <strain evidence="4">cv. Goldsmith</strain>
    </source>
</reference>
<feature type="domain" description="GST N-terminal" evidence="2">
    <location>
        <begin position="126"/>
        <end position="208"/>
    </location>
</feature>
<proteinExistence type="predicted"/>
<dbReference type="InterPro" id="IPR040079">
    <property type="entry name" value="Glutathione_S-Trfase"/>
</dbReference>
<dbReference type="SFLD" id="SFLDG01202">
    <property type="entry name" value="SUF2.2"/>
    <property type="match status" value="1"/>
</dbReference>
<accession>A0A2G5DBR4</accession>
<dbReference type="Pfam" id="PF13417">
    <property type="entry name" value="GST_N_3"/>
    <property type="match status" value="2"/>
</dbReference>
<dbReference type="SFLD" id="SFLDS00019">
    <property type="entry name" value="Glutathione_Transferase_(cytos"/>
    <property type="match status" value="1"/>
</dbReference>
<protein>
    <recommendedName>
        <fullName evidence="2">GST N-terminal domain-containing protein</fullName>
    </recommendedName>
</protein>
<dbReference type="PROSITE" id="PS50404">
    <property type="entry name" value="GST_NTER"/>
    <property type="match status" value="2"/>
</dbReference>
<dbReference type="GO" id="GO:0009507">
    <property type="term" value="C:chloroplast"/>
    <property type="evidence" value="ECO:0007669"/>
    <property type="project" value="TreeGrafter"/>
</dbReference>
<dbReference type="Proteomes" id="UP000230069">
    <property type="component" value="Unassembled WGS sequence"/>
</dbReference>
<dbReference type="AlphaFoldDB" id="A0A2G5DBR4"/>
<sequence>MLLTWISPPPCYLHEKCSSFPNSQLTCFTKRKRISSLGVSRINANSKSDNPEPYASSSESQSNTSFLSVLCPLLKLFSGSDPSQDRNNLVEVATSSLSTLARLPWGSRSIYESLHDPVIAAKDPPMRLRLFEFEACPFCRRVREAMAELDLSVEVYPCPKGSIRHREIVKQLGGKEQYPFLLDPNNGVSMYESGDIVKYLFQKYGQRSPSIGLLESTLFTGWVPTILRAGRGMSLWDKARKDPPPKALELFSYENNPYARIVREALCELELPYILHNVGKGSIRSNLLLQISGSKEVPYLVDPNTDTKLGDYEKILSYLFQTYSTLA</sequence>
<dbReference type="EMBL" id="KZ305040">
    <property type="protein sequence ID" value="PIA40961.1"/>
    <property type="molecule type" value="Genomic_DNA"/>
</dbReference>
<name>A0A2G5DBR4_AQUCA</name>
<dbReference type="SUPFAM" id="SSF52833">
    <property type="entry name" value="Thioredoxin-like"/>
    <property type="match status" value="2"/>
</dbReference>
<feature type="domain" description="GST N-terminal" evidence="2">
    <location>
        <begin position="246"/>
        <end position="327"/>
    </location>
</feature>
<dbReference type="InterPro" id="IPR004045">
    <property type="entry name" value="Glutathione_S-Trfase_N"/>
</dbReference>
<dbReference type="EMBL" id="KZ305040">
    <property type="protein sequence ID" value="PIA40962.1"/>
    <property type="molecule type" value="Genomic_DNA"/>
</dbReference>
<evidence type="ECO:0000259" key="2">
    <source>
        <dbReference type="PROSITE" id="PS50404"/>
    </source>
</evidence>
<dbReference type="OrthoDB" id="422574at2759"/>
<dbReference type="PROSITE" id="PS51354">
    <property type="entry name" value="GLUTAREDOXIN_2"/>
    <property type="match status" value="2"/>
</dbReference>
<dbReference type="InterPro" id="IPR036249">
    <property type="entry name" value="Thioredoxin-like_sf"/>
</dbReference>
<organism evidence="3 4">
    <name type="scientific">Aquilegia coerulea</name>
    <name type="common">Rocky mountain columbine</name>
    <dbReference type="NCBI Taxonomy" id="218851"/>
    <lineage>
        <taxon>Eukaryota</taxon>
        <taxon>Viridiplantae</taxon>
        <taxon>Streptophyta</taxon>
        <taxon>Embryophyta</taxon>
        <taxon>Tracheophyta</taxon>
        <taxon>Spermatophyta</taxon>
        <taxon>Magnoliopsida</taxon>
        <taxon>Ranunculales</taxon>
        <taxon>Ranunculaceae</taxon>
        <taxon>Thalictroideae</taxon>
        <taxon>Aquilegia</taxon>
    </lineage>
</organism>
<gene>
    <name evidence="3" type="ORF">AQUCO_02300022v1</name>
</gene>
<evidence type="ECO:0000313" key="4">
    <source>
        <dbReference type="Proteomes" id="UP000230069"/>
    </source>
</evidence>
<feature type="region of interest" description="Disordered" evidence="1">
    <location>
        <begin position="41"/>
        <end position="60"/>
    </location>
</feature>
<dbReference type="FunCoup" id="A0A2G5DBR4">
    <property type="interactions" value="605"/>
</dbReference>
<dbReference type="PANTHER" id="PTHR45288:SF2">
    <property type="entry name" value="THIOREDOXIN FAMILY PROTEIN"/>
    <property type="match status" value="1"/>
</dbReference>
<evidence type="ECO:0000256" key="1">
    <source>
        <dbReference type="SAM" id="MobiDB-lite"/>
    </source>
</evidence>
<dbReference type="Gene3D" id="3.40.30.10">
    <property type="entry name" value="Glutaredoxin"/>
    <property type="match status" value="2"/>
</dbReference>
<dbReference type="EMBL" id="KZ305040">
    <property type="protein sequence ID" value="PIA40963.1"/>
    <property type="molecule type" value="Genomic_DNA"/>
</dbReference>
<dbReference type="SFLD" id="SFLDG01181">
    <property type="entry name" value="SUF2"/>
    <property type="match status" value="1"/>
</dbReference>
<dbReference type="CDD" id="cd03041">
    <property type="entry name" value="GST_N_2GST_N"/>
    <property type="match status" value="1"/>
</dbReference>
<keyword evidence="4" id="KW-1185">Reference proteome</keyword>
<dbReference type="PANTHER" id="PTHR45288">
    <property type="entry name" value="THIOREDOXIN FAMILY PROTEIN"/>
    <property type="match status" value="1"/>
</dbReference>
<dbReference type="STRING" id="218851.A0A2G5DBR4"/>